<organism evidence="2 3">
    <name type="scientific">Lactuca virosa</name>
    <dbReference type="NCBI Taxonomy" id="75947"/>
    <lineage>
        <taxon>Eukaryota</taxon>
        <taxon>Viridiplantae</taxon>
        <taxon>Streptophyta</taxon>
        <taxon>Embryophyta</taxon>
        <taxon>Tracheophyta</taxon>
        <taxon>Spermatophyta</taxon>
        <taxon>Magnoliopsida</taxon>
        <taxon>eudicotyledons</taxon>
        <taxon>Gunneridae</taxon>
        <taxon>Pentapetalae</taxon>
        <taxon>asterids</taxon>
        <taxon>campanulids</taxon>
        <taxon>Asterales</taxon>
        <taxon>Asteraceae</taxon>
        <taxon>Cichorioideae</taxon>
        <taxon>Cichorieae</taxon>
        <taxon>Lactucinae</taxon>
        <taxon>Lactuca</taxon>
    </lineage>
</organism>
<accession>A0AAU9MSU3</accession>
<gene>
    <name evidence="2" type="ORF">LVIROSA_LOCUS14670</name>
</gene>
<keyword evidence="3" id="KW-1185">Reference proteome</keyword>
<comment type="caution">
    <text evidence="2">The sequence shown here is derived from an EMBL/GenBank/DDBJ whole genome shotgun (WGS) entry which is preliminary data.</text>
</comment>
<evidence type="ECO:0000313" key="2">
    <source>
        <dbReference type="EMBL" id="CAH1427683.1"/>
    </source>
</evidence>
<reference evidence="2 3" key="1">
    <citation type="submission" date="2022-01" db="EMBL/GenBank/DDBJ databases">
        <authorList>
            <person name="Xiong W."/>
            <person name="Schranz E."/>
        </authorList>
    </citation>
    <scope>NUCLEOTIDE SEQUENCE [LARGE SCALE GENOMIC DNA]</scope>
</reference>
<evidence type="ECO:0000256" key="1">
    <source>
        <dbReference type="SAM" id="SignalP"/>
    </source>
</evidence>
<feature type="signal peptide" evidence="1">
    <location>
        <begin position="1"/>
        <end position="23"/>
    </location>
</feature>
<evidence type="ECO:0000313" key="3">
    <source>
        <dbReference type="Proteomes" id="UP001157418"/>
    </source>
</evidence>
<dbReference type="AlphaFoldDB" id="A0AAU9MSU3"/>
<feature type="chain" id="PRO_5043661679" evidence="1">
    <location>
        <begin position="24"/>
        <end position="136"/>
    </location>
</feature>
<name>A0AAU9MSU3_9ASTR</name>
<keyword evidence="1" id="KW-0732">Signal</keyword>
<proteinExistence type="predicted"/>
<protein>
    <submittedName>
        <fullName evidence="2">Uncharacterized protein</fullName>
    </submittedName>
</protein>
<dbReference type="EMBL" id="CAKMRJ010002223">
    <property type="protein sequence ID" value="CAH1427683.1"/>
    <property type="molecule type" value="Genomic_DNA"/>
</dbReference>
<dbReference type="Proteomes" id="UP001157418">
    <property type="component" value="Unassembled WGS sequence"/>
</dbReference>
<sequence length="136" mass="14613">MVAKPFIVLTLLCFISTTHFVHGKNLPGVEKTSLRDVKLGKSIVKRYINGTVQGVLDSLGLRALSPKFSKISTILLKDAIRGFYDSSNVLDVLNTKFGGNLITRHIANVQEKVDVAFKKGGRGTSTSGDNIPGAGI</sequence>